<dbReference type="Gramene" id="OIW11661">
    <property type="protein sequence ID" value="OIW11661"/>
    <property type="gene ID" value="TanjilG_24355"/>
</dbReference>
<protein>
    <submittedName>
        <fullName evidence="1">Uncharacterized protein</fullName>
    </submittedName>
</protein>
<keyword evidence="2" id="KW-1185">Reference proteome</keyword>
<dbReference type="AlphaFoldDB" id="A0A1J7IBY4"/>
<evidence type="ECO:0000313" key="2">
    <source>
        <dbReference type="Proteomes" id="UP000188354"/>
    </source>
</evidence>
<dbReference type="Proteomes" id="UP000188354">
    <property type="component" value="Chromosome LG05"/>
</dbReference>
<gene>
    <name evidence="1" type="ORF">TanjilG_24355</name>
</gene>
<evidence type="ECO:0000313" key="1">
    <source>
        <dbReference type="EMBL" id="OIW11661.1"/>
    </source>
</evidence>
<accession>A0A1J7IBY4</accession>
<organism evidence="1 2">
    <name type="scientific">Lupinus angustifolius</name>
    <name type="common">Narrow-leaved blue lupine</name>
    <dbReference type="NCBI Taxonomy" id="3871"/>
    <lineage>
        <taxon>Eukaryota</taxon>
        <taxon>Viridiplantae</taxon>
        <taxon>Streptophyta</taxon>
        <taxon>Embryophyta</taxon>
        <taxon>Tracheophyta</taxon>
        <taxon>Spermatophyta</taxon>
        <taxon>Magnoliopsida</taxon>
        <taxon>eudicotyledons</taxon>
        <taxon>Gunneridae</taxon>
        <taxon>Pentapetalae</taxon>
        <taxon>rosids</taxon>
        <taxon>fabids</taxon>
        <taxon>Fabales</taxon>
        <taxon>Fabaceae</taxon>
        <taxon>Papilionoideae</taxon>
        <taxon>50 kb inversion clade</taxon>
        <taxon>genistoids sensu lato</taxon>
        <taxon>core genistoids</taxon>
        <taxon>Genisteae</taxon>
        <taxon>Lupinus</taxon>
    </lineage>
</organism>
<dbReference type="EMBL" id="CM007365">
    <property type="protein sequence ID" value="OIW11661.1"/>
    <property type="molecule type" value="Genomic_DNA"/>
</dbReference>
<sequence>MYLPCSKTLGSITLAGIVQINHLFIMIVSSHQGSPEASWLLWLDMRKHSMQVLDELLSA</sequence>
<reference evidence="1 2" key="1">
    <citation type="journal article" date="2017" name="Plant Biotechnol. J.">
        <title>A comprehensive draft genome sequence for lupin (Lupinus angustifolius), an emerging health food: insights into plant-microbe interactions and legume evolution.</title>
        <authorList>
            <person name="Hane J.K."/>
            <person name="Ming Y."/>
            <person name="Kamphuis L.G."/>
            <person name="Nelson M.N."/>
            <person name="Garg G."/>
            <person name="Atkins C.A."/>
            <person name="Bayer P.E."/>
            <person name="Bravo A."/>
            <person name="Bringans S."/>
            <person name="Cannon S."/>
            <person name="Edwards D."/>
            <person name="Foley R."/>
            <person name="Gao L.L."/>
            <person name="Harrison M.J."/>
            <person name="Huang W."/>
            <person name="Hurgobin B."/>
            <person name="Li S."/>
            <person name="Liu C.W."/>
            <person name="McGrath A."/>
            <person name="Morahan G."/>
            <person name="Murray J."/>
            <person name="Weller J."/>
            <person name="Jian J."/>
            <person name="Singh K.B."/>
        </authorList>
    </citation>
    <scope>NUCLEOTIDE SEQUENCE [LARGE SCALE GENOMIC DNA]</scope>
    <source>
        <strain evidence="2">cv. Tanjil</strain>
        <tissue evidence="1">Whole plant</tissue>
    </source>
</reference>
<name>A0A1J7IBY4_LUPAN</name>
<proteinExistence type="predicted"/>